<evidence type="ECO:0000259" key="3">
    <source>
        <dbReference type="PROSITE" id="PS50103"/>
    </source>
</evidence>
<dbReference type="SUPFAM" id="SSF51197">
    <property type="entry name" value="Clavaminate synthase-like"/>
    <property type="match status" value="2"/>
</dbReference>
<keyword evidence="1" id="KW-0863">Zinc-finger</keyword>
<feature type="zinc finger region" description="C3H1-type" evidence="1">
    <location>
        <begin position="1045"/>
        <end position="1074"/>
    </location>
</feature>
<feature type="region of interest" description="Disordered" evidence="2">
    <location>
        <begin position="3460"/>
        <end position="3605"/>
    </location>
</feature>
<dbReference type="GO" id="GO:0015074">
    <property type="term" value="P:DNA integration"/>
    <property type="evidence" value="ECO:0007669"/>
    <property type="project" value="InterPro"/>
</dbReference>
<dbReference type="GO" id="GO:0003676">
    <property type="term" value="F:nucleic acid binding"/>
    <property type="evidence" value="ECO:0007669"/>
    <property type="project" value="InterPro"/>
</dbReference>
<feature type="compositionally biased region" description="Pro residues" evidence="2">
    <location>
        <begin position="578"/>
        <end position="592"/>
    </location>
</feature>
<dbReference type="Gene3D" id="2.60.120.650">
    <property type="entry name" value="Cupin"/>
    <property type="match status" value="2"/>
</dbReference>
<accession>A0A1Q9CXH1</accession>
<feature type="compositionally biased region" description="Low complexity" evidence="2">
    <location>
        <begin position="1103"/>
        <end position="1137"/>
    </location>
</feature>
<feature type="compositionally biased region" description="Basic and acidic residues" evidence="2">
    <location>
        <begin position="3484"/>
        <end position="3547"/>
    </location>
</feature>
<feature type="region of interest" description="Disordered" evidence="2">
    <location>
        <begin position="1093"/>
        <end position="1141"/>
    </location>
</feature>
<feature type="region of interest" description="Disordered" evidence="2">
    <location>
        <begin position="571"/>
        <end position="598"/>
    </location>
</feature>
<feature type="compositionally biased region" description="Basic and acidic residues" evidence="2">
    <location>
        <begin position="3591"/>
        <end position="3605"/>
    </location>
</feature>
<feature type="domain" description="Integrase catalytic" evidence="4">
    <location>
        <begin position="1778"/>
        <end position="1948"/>
    </location>
</feature>
<dbReference type="InterPro" id="IPR036397">
    <property type="entry name" value="RNaseH_sf"/>
</dbReference>
<evidence type="ECO:0000313" key="6">
    <source>
        <dbReference type="EMBL" id="OLP87632.1"/>
    </source>
</evidence>
<dbReference type="PROSITE" id="PS50994">
    <property type="entry name" value="INTEGRASE"/>
    <property type="match status" value="1"/>
</dbReference>
<dbReference type="InterPro" id="IPR001584">
    <property type="entry name" value="Integrase_cat-core"/>
</dbReference>
<feature type="region of interest" description="Disordered" evidence="2">
    <location>
        <begin position="1757"/>
        <end position="1798"/>
    </location>
</feature>
<feature type="domain" description="C3H1-type" evidence="3">
    <location>
        <begin position="1045"/>
        <end position="1074"/>
    </location>
</feature>
<evidence type="ECO:0000256" key="2">
    <source>
        <dbReference type="SAM" id="MobiDB-lite"/>
    </source>
</evidence>
<dbReference type="Proteomes" id="UP000186817">
    <property type="component" value="Unassembled WGS sequence"/>
</dbReference>
<dbReference type="Pfam" id="PF07727">
    <property type="entry name" value="RVT_2"/>
    <property type="match status" value="1"/>
</dbReference>
<dbReference type="CDD" id="cd09272">
    <property type="entry name" value="RNase_HI_RT_Ty1"/>
    <property type="match status" value="1"/>
</dbReference>
<comment type="caution">
    <text evidence="6">The sequence shown here is derived from an EMBL/GenBank/DDBJ whole genome shotgun (WGS) entry which is preliminary data.</text>
</comment>
<dbReference type="PROSITE" id="PS51184">
    <property type="entry name" value="JMJC"/>
    <property type="match status" value="2"/>
</dbReference>
<dbReference type="EMBL" id="LSRX01000851">
    <property type="protein sequence ID" value="OLP87632.1"/>
    <property type="molecule type" value="Genomic_DNA"/>
</dbReference>
<feature type="domain" description="JmjC" evidence="5">
    <location>
        <begin position="254"/>
        <end position="432"/>
    </location>
</feature>
<protein>
    <submittedName>
        <fullName evidence="6">Copia protein</fullName>
    </submittedName>
</protein>
<evidence type="ECO:0000313" key="7">
    <source>
        <dbReference type="Proteomes" id="UP000186817"/>
    </source>
</evidence>
<keyword evidence="1" id="KW-0862">Zinc</keyword>
<gene>
    <name evidence="6" type="primary">GIP</name>
    <name evidence="6" type="ORF">AK812_SmicGene31123</name>
</gene>
<keyword evidence="1" id="KW-0479">Metal-binding</keyword>
<feature type="region of interest" description="Disordered" evidence="2">
    <location>
        <begin position="378"/>
        <end position="401"/>
    </location>
</feature>
<evidence type="ECO:0000256" key="1">
    <source>
        <dbReference type="PROSITE-ProRule" id="PRU00723"/>
    </source>
</evidence>
<dbReference type="PANTHER" id="PTHR12480">
    <property type="entry name" value="ARGININE DEMETHYLASE AND LYSYL-HYDROXYLASE JMJD"/>
    <property type="match status" value="1"/>
</dbReference>
<proteinExistence type="predicted"/>
<dbReference type="InterPro" id="IPR013103">
    <property type="entry name" value="RVT_2"/>
</dbReference>
<dbReference type="PANTHER" id="PTHR12480:SF35">
    <property type="entry name" value="TRANSCRIPTION FACTOR JUMONJI, JMJC DOMAIN-CONTAINING PROTEIN"/>
    <property type="match status" value="1"/>
</dbReference>
<name>A0A1Q9CXH1_SYMMI</name>
<feature type="compositionally biased region" description="Low complexity" evidence="2">
    <location>
        <begin position="1015"/>
        <end position="1035"/>
    </location>
</feature>
<dbReference type="InterPro" id="IPR012337">
    <property type="entry name" value="RNaseH-like_sf"/>
</dbReference>
<dbReference type="PROSITE" id="PS50103">
    <property type="entry name" value="ZF_C3H1"/>
    <property type="match status" value="1"/>
</dbReference>
<dbReference type="InterPro" id="IPR003347">
    <property type="entry name" value="JmjC_dom"/>
</dbReference>
<dbReference type="SUPFAM" id="SSF53098">
    <property type="entry name" value="Ribonuclease H-like"/>
    <property type="match status" value="1"/>
</dbReference>
<organism evidence="6 7">
    <name type="scientific">Symbiodinium microadriaticum</name>
    <name type="common">Dinoflagellate</name>
    <name type="synonym">Zooxanthella microadriatica</name>
    <dbReference type="NCBI Taxonomy" id="2951"/>
    <lineage>
        <taxon>Eukaryota</taxon>
        <taxon>Sar</taxon>
        <taxon>Alveolata</taxon>
        <taxon>Dinophyceae</taxon>
        <taxon>Suessiales</taxon>
        <taxon>Symbiodiniaceae</taxon>
        <taxon>Symbiodinium</taxon>
    </lineage>
</organism>
<dbReference type="Gene3D" id="3.30.420.10">
    <property type="entry name" value="Ribonuclease H-like superfamily/Ribonuclease H"/>
    <property type="match status" value="2"/>
</dbReference>
<evidence type="ECO:0000259" key="4">
    <source>
        <dbReference type="PROSITE" id="PS50994"/>
    </source>
</evidence>
<feature type="compositionally biased region" description="Basic and acidic residues" evidence="2">
    <location>
        <begin position="1002"/>
        <end position="1013"/>
    </location>
</feature>
<feature type="region of interest" description="Disordered" evidence="2">
    <location>
        <begin position="999"/>
        <end position="1046"/>
    </location>
</feature>
<dbReference type="InterPro" id="IPR050910">
    <property type="entry name" value="JMJD6_ArgDemeth/LysHydrox"/>
</dbReference>
<keyword evidence="7" id="KW-1185">Reference proteome</keyword>
<sequence length="3605" mass="403308">MGSSLEDLAWQLESLSAADGRMVGSLFRSLMSSDVDSGTGWRADAMPGTSFLGLLEDEVGLRVAAAAGAKSCQALAQVSKAAARSLGDEAAWRAFCVGLLQERHGSEEDPLLASFAGSWAGTALSLLGSSGGPVPPSRRSTKTCPLAMLRDVAAKLQNGRFAEMVARRPAAELTTADFRRLFEALPGTPVVLEGAAGLASPQGETAWQLANLGPALAARPCRCHLQDDALALTSGRTKLSVIRLPFDEYLKYMDAQEDAEPLYLFQEFDSDIREAVDKDFRAPNIFAEDFLLDATEPPEGFVGLDGWLLVGPERSGSRWHFDPWGTAAWNLLFEGEKLWAMAPPTGAPPQVEVQVSTNKNALSSVLPLLRVHSTDPVMSAQGATGAPSDGMHGLRDDDPRPSSGLVNGISTAERLADAAGSERVVTLDNPNVHDPNPGGLRQPTSSSPVPGEVFLGAVEPNYSLQPDVGASVITQEISAQGVFTPVNREPRRTPPPPDAVRVQEFFTAESAEAQDAREQSGVRWMARFTEFLRLTASQGASSVDRVLDNLGLTNPQAVSQDVRMVRAIGSPLRFSPPEDLPPRQPQRGPPAPTSWAAATSTAPFFGPAQVAQMRQSQRENPHIYGYQAVSEDSDRSSRLQGLQAEVQRQLDEYTTRYQQQMNTTSMVMHVVKSLVLFMVMHVVKSLVSTTVMHVVKSLVQEPPSTSTTRQWLGQTSPSDPMTLIAGGVAQLQAAMLKHMSEKAGERTPEAVKPGTSILPVLPPIRVESASVDLLDWLELIEAPMADLSDGSSTWWRKVRATAAAAYDVWVVSGPIERLSVFPESVGDLEEGRWSRVNSRAASMILAALHESIRSELVSRRMAGSVTAILFRLLTLYQPGGEEEKYRTLQQLQSPPRESDPGKAVEALRAWNRWLRRCAELNIQPPDPSLQARALNSIVKGVFEKNSEANFRTQLVRSNLKIDSNPTKESVEKLYKHLMGECETLVTAMPLTTVPTTTTVVKPEAKLKPVKPEGRQTAPTTTTSPTQTRSPSQNTSAPGGEEEKEKRATTACKFFGKTYKGCARLGKCPFLHSWEGMEKEKPSRCLACGGKDMAKDCPNKKQQSTSSTTSATPTTKAPPATPRASPSSSSSTAAASKTVRIDEVPEVEAVPAREDQATADLRDVLADVGKMLKAMSATTMKNFAVEDDVRQSKVEATSGEPMKVATMEATGDGEEAMGLLDSGASHSMRPAQSEEYERGQPVYVTLAGEDVRVLRQNPQGTILVKEDKTMIQPIVPLGAVIEELGYTLHWGPTVLRLTHPSKKPIKVKIKNHCPEVAACDALDLIRELEMNQLKTLASHVDNLRARLEVIKKEEGRSWMELLKEFAKTGSKPLLLKAVLVAPFTKDLPSDVQSLLVEGFDPQQGESYVKALPLPRRKRRSLMTSRNWVLNLFISKEDSQNDFFDVIHRAGKTTLEIDMSESRLWDVHREAGVYQLLLWAASMGRISDVVSTPPCRTWHTSATPIHGPDSYPMRTKQLPNGIEDLTVSQKQRVVSEMVCAAKTMVVWMLAQMCGQRNVGFIMEYPATSEKIAKHEVSFYMGAYGHRAQRPTTIATNYPSLMQLDKNNNFHDDCVPSSLLSARELRKWPKFFCSMVAEAISDYHLGRWEDEEELVKAGIKLSKLTKEQREAWQRHLFNDHQPYRSDCSVCINAQATGYQHRRRKHPMMYTMALDLAGPFRQKGRDMEHDDYKYIMVAAYRCPKEYLNEKALMDLDKDLYVPDKPTEAEGDDPMEIQPDPRAKDLPMEVDDSEEEKERDPVGPETLDEAVEGLAHQDEWATVYITRPLRGRTNNYVVQAAKEIFLQLRQSGLHVAVIHTDRARDFKAKAFKEWTVDAQLRHTRTAGGDPAGNSSAELGIKWAKARVRALLMASGAPAKDWPMAIQHASSQLWTQAFPDSPWTNPPATAFGSEVWFRSKVYQGKKEKMHDAASMRWKKGWYRGPAADVKRGHLLMREDGGLTVAKSVKFGVRDVDKDQEIRDLLQPSVAIGVPDDEDEATSMSKKNLEDEIEFKARISFEEEKFGVKDILEIYSLLEELGNVDTRVSKKRGVTSWFTGAYVRGGVAGIRNNMENFPYTTKFLVAAAKNYVGATSFSAVGISRNAELGVHKDSHNYAASSNTVVPLTSFSGGGLWIQKENVSEEEAFKKLTPSGKEVKGYIQELREGEAVSFSPRCWHEVQPWEGERIVLLTYTPRATKLGEEHIKLLEDHGFPLDPSSWVRNQDEDSTRRTSDEQALAFVEIEDGDLFPEGAREIPYGERGGHLDLLLEQDVRSQLKRMVKKAEVQYTHNIEALLKEHENSGKPLEVTHTVSLNEVKKDIEKWRESALKEFSNLKDVKRAFTVKRKRDLPPDCRLVPCKGVYTVKPDKSETGFRRKTRFVACGNHMPEGMNSFDLFAAGLDATSLRIMLSYNAKRPWKLGTTDVRQAFVLAKWLGQPVALEPPGIAYELGLASPGEVWFVEQAIYGLRESPALWSKFRDQQLKLARWEVEVDNVKVTMKLEQMVSDNQIWKMVRADQESSEIYGFGLVYIDDLLIHAQEEAMQGFFRWVSAKWEVDALDVLEFDHPIRFLGMEVRRVQGGIELSQEGFINEILRSYQHKGGRSFSQGPRETLLLSDEEERALINAEQMTIDSKDPALKEAQKRVGELLWLVGRTRPDLQHTVSIMASRITRCPAMVNKVGERFLDYLNESKYYRLAFTEPEEPVKELDVFTDSSFAPSGGRSQGAAVIFYGSNPIVWRAGRQQLTTLSTAESELLEAVEGTLLGLSTRGLMTELTGKEMPLTIWVDNQAAIALLTTSSGSWRTRHLRLRSNWVKEMYQRQEISIKYVPGELQRADLGTKPFTRERLRQLVEMWNIKDRRPVADVKRAKGTELNGSWMRRLLMLCQLCGSAAQKPEIQAEVPWDLYLAVIVLGVAVIGLWEGAKQCLGNRGAKVKMLRAKTLEPSPGKITRNELKELQVLMMLQPTDLTTEQKERLFDLKEKFDDTMNKQPKKKEMKDQSTQADYAQMLESSLSGETVRRYYSAPPAMAGLLMSLPGSPAAEKLLWAVQRPGDLVFIPSGWWHCTVSLSKTTAYTRNYINSHNYQRVQGSLSSLHPSMAAQLKQWRPGSEIWFRGGELEGADDLQYQMLDDNIDEGTFWKGPLLVAYGIEEMYNVTGRSNAVRQKGHSCMPGWLKRRWFDVQGTHVSMDIRGMWPSDVQARAEGVEGNPLTTLAVFEGPYNQEEYKPVFRVLAKMLQAMKEIEGRSILSVCSFGRVRSASLVVGLSALYEIPCWLPSFGDVGNEWWAVAGLPDHIKTQLRIYASDPVRQPQTPPGPPPAGSRVQYHGTFTANDLQEAMPSVGNRILDVRMDIWKVAPATLLELDELELDEKCIRAVANVAGHGEDGARFVREIFQILQRENQTDLRTYANPSAAITSAVRRELDRLRPEIPGLPGSSRTWVGGKGGKGRGHYDDFDRRDDRDYRDDRYDDRRPMDYRPDDRRDDRRPMDYRDDRRPFMDDRRYDDRRMDDRGRASGSSAWDDYRGPDERDRRDRFFEERDRISDPGHPGRPTPRWMSDAEDRRRRRYDDRY</sequence>
<evidence type="ECO:0000259" key="5">
    <source>
        <dbReference type="PROSITE" id="PS51184"/>
    </source>
</evidence>
<dbReference type="GO" id="GO:0008270">
    <property type="term" value="F:zinc ion binding"/>
    <property type="evidence" value="ECO:0007669"/>
    <property type="project" value="UniProtKB-KW"/>
</dbReference>
<reference evidence="6 7" key="1">
    <citation type="submission" date="2016-02" db="EMBL/GenBank/DDBJ databases">
        <title>Genome analysis of coral dinoflagellate symbionts highlights evolutionary adaptations to a symbiotic lifestyle.</title>
        <authorList>
            <person name="Aranda M."/>
            <person name="Li Y."/>
            <person name="Liew Y.J."/>
            <person name="Baumgarten S."/>
            <person name="Simakov O."/>
            <person name="Wilson M."/>
            <person name="Piel J."/>
            <person name="Ashoor H."/>
            <person name="Bougouffa S."/>
            <person name="Bajic V.B."/>
            <person name="Ryu T."/>
            <person name="Ravasi T."/>
            <person name="Bayer T."/>
            <person name="Micklem G."/>
            <person name="Kim H."/>
            <person name="Bhak J."/>
            <person name="Lajeunesse T.C."/>
            <person name="Voolstra C.R."/>
        </authorList>
    </citation>
    <scope>NUCLEOTIDE SEQUENCE [LARGE SCALE GENOMIC DNA]</scope>
    <source>
        <strain evidence="6 7">CCMP2467</strain>
    </source>
</reference>
<dbReference type="InterPro" id="IPR000571">
    <property type="entry name" value="Znf_CCCH"/>
</dbReference>
<dbReference type="OrthoDB" id="430303at2759"/>
<feature type="compositionally biased region" description="Basic and acidic residues" evidence="2">
    <location>
        <begin position="3555"/>
        <end position="3578"/>
    </location>
</feature>
<feature type="domain" description="JmjC" evidence="5">
    <location>
        <begin position="2995"/>
        <end position="3129"/>
    </location>
</feature>